<evidence type="ECO:0000259" key="2">
    <source>
        <dbReference type="Pfam" id="PF03184"/>
    </source>
</evidence>
<evidence type="ECO:0000313" key="4">
    <source>
        <dbReference type="Proteomes" id="UP001314229"/>
    </source>
</evidence>
<dbReference type="PANTHER" id="PTHR19303">
    <property type="entry name" value="TRANSPOSON"/>
    <property type="match status" value="1"/>
</dbReference>
<reference evidence="3 4" key="1">
    <citation type="submission" date="2024-01" db="EMBL/GenBank/DDBJ databases">
        <authorList>
            <person name="Alioto T."/>
            <person name="Alioto T."/>
            <person name="Gomez Garrido J."/>
        </authorList>
    </citation>
    <scope>NUCLEOTIDE SEQUENCE [LARGE SCALE GENOMIC DNA]</scope>
</reference>
<dbReference type="GO" id="GO:0005634">
    <property type="term" value="C:nucleus"/>
    <property type="evidence" value="ECO:0007669"/>
    <property type="project" value="TreeGrafter"/>
</dbReference>
<dbReference type="InterPro" id="IPR050863">
    <property type="entry name" value="CenT-Element_Derived"/>
</dbReference>
<dbReference type="Pfam" id="PF03184">
    <property type="entry name" value="DDE_1"/>
    <property type="match status" value="1"/>
</dbReference>
<organism evidence="3 4">
    <name type="scientific">Scomber scombrus</name>
    <name type="common">Atlantic mackerel</name>
    <name type="synonym">Scomber vernalis</name>
    <dbReference type="NCBI Taxonomy" id="13677"/>
    <lineage>
        <taxon>Eukaryota</taxon>
        <taxon>Metazoa</taxon>
        <taxon>Chordata</taxon>
        <taxon>Craniata</taxon>
        <taxon>Vertebrata</taxon>
        <taxon>Euteleostomi</taxon>
        <taxon>Actinopterygii</taxon>
        <taxon>Neopterygii</taxon>
        <taxon>Teleostei</taxon>
        <taxon>Neoteleostei</taxon>
        <taxon>Acanthomorphata</taxon>
        <taxon>Pelagiaria</taxon>
        <taxon>Scombriformes</taxon>
        <taxon>Scombridae</taxon>
        <taxon>Scomber</taxon>
    </lineage>
</organism>
<dbReference type="GO" id="GO:0003677">
    <property type="term" value="F:DNA binding"/>
    <property type="evidence" value="ECO:0007669"/>
    <property type="project" value="TreeGrafter"/>
</dbReference>
<dbReference type="Gene3D" id="3.30.420.10">
    <property type="entry name" value="Ribonuclease H-like superfamily/Ribonuclease H"/>
    <property type="match status" value="1"/>
</dbReference>
<dbReference type="InterPro" id="IPR036397">
    <property type="entry name" value="RNaseH_sf"/>
</dbReference>
<name>A0AAV1QI25_SCOSC</name>
<comment type="caution">
    <text evidence="3">The sequence shown here is derived from an EMBL/GenBank/DDBJ whole genome shotgun (WGS) entry which is preliminary data.</text>
</comment>
<keyword evidence="4" id="KW-1185">Reference proteome</keyword>
<protein>
    <submittedName>
        <fullName evidence="3">PREDICTED: uncharacterized protein LOC106909301</fullName>
    </submittedName>
</protein>
<dbReference type="EMBL" id="CAWUFR010001051">
    <property type="protein sequence ID" value="CAK6982579.1"/>
    <property type="molecule type" value="Genomic_DNA"/>
</dbReference>
<gene>
    <name evidence="3" type="ORF">FSCOSCO3_A020637</name>
</gene>
<feature type="region of interest" description="Disordered" evidence="1">
    <location>
        <begin position="216"/>
        <end position="282"/>
    </location>
</feature>
<dbReference type="PANTHER" id="PTHR19303:SF74">
    <property type="entry name" value="POGO TRANSPOSABLE ELEMENT WITH KRAB DOMAIN"/>
    <property type="match status" value="1"/>
</dbReference>
<evidence type="ECO:0000256" key="1">
    <source>
        <dbReference type="SAM" id="MobiDB-lite"/>
    </source>
</evidence>
<dbReference type="AlphaFoldDB" id="A0AAV1QI25"/>
<dbReference type="InterPro" id="IPR004875">
    <property type="entry name" value="DDE_SF_endonuclease_dom"/>
</dbReference>
<sequence length="282" mass="30640">MQALGNSIPPFFVFPKKYKDFFVHVGPPGSVGSSNGSGWMQEKDFFLFLEHFAKHTKVSPERKVLLLLGNHSSHISVKAVNYCKANGIVLLSLPPHCSHKLQPLDRSVYGPLKKAVNSAGDAWMRMNPVKTMTIYDVPSLMRTALPTAASPSNIQAGFRCTGIWPFNPNIFQDHDFAPSQVTDRPDPASMASVVFHQDSLATTAASTLLEMSSAPTAASNLPQTSSAASSSAPAEPFTKVSSPSTVRPFPKAGPRNTTGREKEKVRHLYRYTSQAGLGGRRK</sequence>
<dbReference type="Proteomes" id="UP001314229">
    <property type="component" value="Unassembled WGS sequence"/>
</dbReference>
<evidence type="ECO:0000313" key="3">
    <source>
        <dbReference type="EMBL" id="CAK6982579.1"/>
    </source>
</evidence>
<proteinExistence type="predicted"/>
<accession>A0AAV1QI25</accession>
<feature type="domain" description="DDE-1" evidence="2">
    <location>
        <begin position="34"/>
        <end position="158"/>
    </location>
</feature>